<evidence type="ECO:0000256" key="5">
    <source>
        <dbReference type="ARBA" id="ARBA00023157"/>
    </source>
</evidence>
<dbReference type="InterPro" id="IPR033138">
    <property type="entry name" value="Cu_oxidase_CS"/>
</dbReference>
<feature type="domain" description="Plastocyanin-like" evidence="10">
    <location>
        <begin position="35"/>
        <end position="156"/>
    </location>
</feature>
<dbReference type="Pfam" id="PF00394">
    <property type="entry name" value="Cu-oxidase"/>
    <property type="match status" value="1"/>
</dbReference>
<dbReference type="Proteomes" id="UP000307440">
    <property type="component" value="Unassembled WGS sequence"/>
</dbReference>
<dbReference type="PROSITE" id="PS00079">
    <property type="entry name" value="MULTICOPPER_OXIDASE1"/>
    <property type="match status" value="2"/>
</dbReference>
<dbReference type="InterPro" id="IPR001117">
    <property type="entry name" value="Cu-oxidase_2nd"/>
</dbReference>
<feature type="domain" description="Plastocyanin-like" evidence="9">
    <location>
        <begin position="382"/>
        <end position="500"/>
    </location>
</feature>
<evidence type="ECO:0000256" key="2">
    <source>
        <dbReference type="ARBA" id="ARBA00022723"/>
    </source>
</evidence>
<dbReference type="CDD" id="cd13903">
    <property type="entry name" value="CuRO_3_Tv-LCC_like"/>
    <property type="match status" value="1"/>
</dbReference>
<dbReference type="InterPro" id="IPR008972">
    <property type="entry name" value="Cupredoxin"/>
</dbReference>
<proteinExistence type="inferred from homology"/>
<dbReference type="GO" id="GO:0005507">
    <property type="term" value="F:copper ion binding"/>
    <property type="evidence" value="ECO:0007669"/>
    <property type="project" value="InterPro"/>
</dbReference>
<dbReference type="CDD" id="cd13856">
    <property type="entry name" value="CuRO_1_Tv-LCC_like"/>
    <property type="match status" value="1"/>
</dbReference>
<sequence length="536" mass="58420">MFNFQQLLSITVMAVTMGSHLAAGQVMNPVDTMRVSNIRVSPDGFDRPVVAVNGQYPAPLIRARKGDNFKINVVNELTDPTMLRQTSVHWHGIFQHGSPWADGPEGVTQCPIAQSGEAFEYAFSAGEETGTYWYHSHFGTQYCDGLRGPLVIYDDNDPHSALYQDDNENTIITLADWYHTQAPSLGSGPALSDATLINGKGRRPGGPATEIAIVNVAQGRRYRIRLISMSCDPDYTFSIDNHDLTIIEADGQLTEPLTVQQLRIFAGQRYSFVLNANQPVGNYWIRARPNIGAGSLPSIDSGGINSAILRYARATLDDPATTPHINPVVFQEVNLHTLLNPAAPGGPNPAPADIERVTTNFGFDFATATWNINGASWTHPHEPVMVQLLNGVPPGDVLPEGAIRVLPRNKVVEVTIPGVSLAGAHPFHMHGHAFSVIKSADSDTLNYVNPVRRDVVSTGLNGNTTIIRFTTDNPGPWFFHCHIEFHLVGGLGMVFIERPEDIPNSPPPRSWDALCPAYSNLPADATSIQIVPRPTP</sequence>
<dbReference type="PANTHER" id="PTHR11709:SF511">
    <property type="entry name" value="LACCASE"/>
    <property type="match status" value="1"/>
</dbReference>
<keyword evidence="12" id="KW-1185">Reference proteome</keyword>
<gene>
    <name evidence="11" type="ORF">FA15DRAFT_707742</name>
</gene>
<dbReference type="Pfam" id="PF07731">
    <property type="entry name" value="Cu-oxidase_2"/>
    <property type="match status" value="1"/>
</dbReference>
<evidence type="ECO:0000313" key="12">
    <source>
        <dbReference type="Proteomes" id="UP000307440"/>
    </source>
</evidence>
<evidence type="ECO:0000259" key="10">
    <source>
        <dbReference type="Pfam" id="PF07732"/>
    </source>
</evidence>
<dbReference type="InterPro" id="IPR045087">
    <property type="entry name" value="Cu-oxidase_fam"/>
</dbReference>
<feature type="domain" description="Plastocyanin-like" evidence="8">
    <location>
        <begin position="168"/>
        <end position="313"/>
    </location>
</feature>
<keyword evidence="5" id="KW-1015">Disulfide bond</keyword>
<dbReference type="Gene3D" id="2.60.40.420">
    <property type="entry name" value="Cupredoxins - blue copper proteins"/>
    <property type="match status" value="3"/>
</dbReference>
<evidence type="ECO:0000313" key="11">
    <source>
        <dbReference type="EMBL" id="TFK20840.1"/>
    </source>
</evidence>
<keyword evidence="7" id="KW-0732">Signal</keyword>
<feature type="signal peptide" evidence="7">
    <location>
        <begin position="1"/>
        <end position="24"/>
    </location>
</feature>
<dbReference type="PROSITE" id="PS00080">
    <property type="entry name" value="MULTICOPPER_OXIDASE2"/>
    <property type="match status" value="1"/>
</dbReference>
<keyword evidence="3" id="KW-0560">Oxidoreductase</keyword>
<evidence type="ECO:0000256" key="4">
    <source>
        <dbReference type="ARBA" id="ARBA00023008"/>
    </source>
</evidence>
<dbReference type="OrthoDB" id="2121828at2759"/>
<dbReference type="Pfam" id="PF07732">
    <property type="entry name" value="Cu-oxidase_3"/>
    <property type="match status" value="1"/>
</dbReference>
<keyword evidence="4" id="KW-0186">Copper</keyword>
<evidence type="ECO:0000259" key="9">
    <source>
        <dbReference type="Pfam" id="PF07731"/>
    </source>
</evidence>
<dbReference type="AlphaFoldDB" id="A0A5C3KKS0"/>
<keyword evidence="2" id="KW-0479">Metal-binding</keyword>
<evidence type="ECO:0000256" key="1">
    <source>
        <dbReference type="ARBA" id="ARBA00010609"/>
    </source>
</evidence>
<dbReference type="InterPro" id="IPR011706">
    <property type="entry name" value="Cu-oxidase_C"/>
</dbReference>
<evidence type="ECO:0000256" key="7">
    <source>
        <dbReference type="SAM" id="SignalP"/>
    </source>
</evidence>
<dbReference type="InterPro" id="IPR002355">
    <property type="entry name" value="Cu_oxidase_Cu_BS"/>
</dbReference>
<evidence type="ECO:0000256" key="6">
    <source>
        <dbReference type="ARBA" id="ARBA00023180"/>
    </source>
</evidence>
<dbReference type="InterPro" id="IPR011707">
    <property type="entry name" value="Cu-oxidase-like_N"/>
</dbReference>
<name>A0A5C3KKS0_COPMA</name>
<dbReference type="SUPFAM" id="SSF49503">
    <property type="entry name" value="Cupredoxins"/>
    <property type="match status" value="3"/>
</dbReference>
<protein>
    <submittedName>
        <fullName evidence="11">Laccase 9</fullName>
    </submittedName>
</protein>
<dbReference type="EMBL" id="ML210286">
    <property type="protein sequence ID" value="TFK20840.1"/>
    <property type="molecule type" value="Genomic_DNA"/>
</dbReference>
<accession>A0A5C3KKS0</accession>
<dbReference type="PANTHER" id="PTHR11709">
    <property type="entry name" value="MULTI-COPPER OXIDASE"/>
    <property type="match status" value="1"/>
</dbReference>
<dbReference type="STRING" id="230819.A0A5C3KKS0"/>
<evidence type="ECO:0000259" key="8">
    <source>
        <dbReference type="Pfam" id="PF00394"/>
    </source>
</evidence>
<reference evidence="11 12" key="1">
    <citation type="journal article" date="2019" name="Nat. Ecol. Evol.">
        <title>Megaphylogeny resolves global patterns of mushroom evolution.</title>
        <authorList>
            <person name="Varga T."/>
            <person name="Krizsan K."/>
            <person name="Foldi C."/>
            <person name="Dima B."/>
            <person name="Sanchez-Garcia M."/>
            <person name="Sanchez-Ramirez S."/>
            <person name="Szollosi G.J."/>
            <person name="Szarkandi J.G."/>
            <person name="Papp V."/>
            <person name="Albert L."/>
            <person name="Andreopoulos W."/>
            <person name="Angelini C."/>
            <person name="Antonin V."/>
            <person name="Barry K.W."/>
            <person name="Bougher N.L."/>
            <person name="Buchanan P."/>
            <person name="Buyck B."/>
            <person name="Bense V."/>
            <person name="Catcheside P."/>
            <person name="Chovatia M."/>
            <person name="Cooper J."/>
            <person name="Damon W."/>
            <person name="Desjardin D."/>
            <person name="Finy P."/>
            <person name="Geml J."/>
            <person name="Haridas S."/>
            <person name="Hughes K."/>
            <person name="Justo A."/>
            <person name="Karasinski D."/>
            <person name="Kautmanova I."/>
            <person name="Kiss B."/>
            <person name="Kocsube S."/>
            <person name="Kotiranta H."/>
            <person name="LaButti K.M."/>
            <person name="Lechner B.E."/>
            <person name="Liimatainen K."/>
            <person name="Lipzen A."/>
            <person name="Lukacs Z."/>
            <person name="Mihaltcheva S."/>
            <person name="Morgado L.N."/>
            <person name="Niskanen T."/>
            <person name="Noordeloos M.E."/>
            <person name="Ohm R.A."/>
            <person name="Ortiz-Santana B."/>
            <person name="Ovrebo C."/>
            <person name="Racz N."/>
            <person name="Riley R."/>
            <person name="Savchenko A."/>
            <person name="Shiryaev A."/>
            <person name="Soop K."/>
            <person name="Spirin V."/>
            <person name="Szebenyi C."/>
            <person name="Tomsovsky M."/>
            <person name="Tulloss R.E."/>
            <person name="Uehling J."/>
            <person name="Grigoriev I.V."/>
            <person name="Vagvolgyi C."/>
            <person name="Papp T."/>
            <person name="Martin F.M."/>
            <person name="Miettinen O."/>
            <person name="Hibbett D.S."/>
            <person name="Nagy L.G."/>
        </authorList>
    </citation>
    <scope>NUCLEOTIDE SEQUENCE [LARGE SCALE GENOMIC DNA]</scope>
    <source>
        <strain evidence="11 12">CBS 121175</strain>
    </source>
</reference>
<keyword evidence="6" id="KW-0325">Glycoprotein</keyword>
<feature type="chain" id="PRO_5022883067" evidence="7">
    <location>
        <begin position="25"/>
        <end position="536"/>
    </location>
</feature>
<comment type="similarity">
    <text evidence="1">Belongs to the multicopper oxidase family.</text>
</comment>
<organism evidence="11 12">
    <name type="scientific">Coprinopsis marcescibilis</name>
    <name type="common">Agaric fungus</name>
    <name type="synonym">Psathyrella marcescibilis</name>
    <dbReference type="NCBI Taxonomy" id="230819"/>
    <lineage>
        <taxon>Eukaryota</taxon>
        <taxon>Fungi</taxon>
        <taxon>Dikarya</taxon>
        <taxon>Basidiomycota</taxon>
        <taxon>Agaricomycotina</taxon>
        <taxon>Agaricomycetes</taxon>
        <taxon>Agaricomycetidae</taxon>
        <taxon>Agaricales</taxon>
        <taxon>Agaricineae</taxon>
        <taxon>Psathyrellaceae</taxon>
        <taxon>Coprinopsis</taxon>
    </lineage>
</organism>
<dbReference type="GO" id="GO:0016491">
    <property type="term" value="F:oxidoreductase activity"/>
    <property type="evidence" value="ECO:0007669"/>
    <property type="project" value="UniProtKB-KW"/>
</dbReference>
<dbReference type="FunFam" id="2.60.40.420:FF:000045">
    <property type="entry name" value="Laccase 2"/>
    <property type="match status" value="1"/>
</dbReference>
<evidence type="ECO:0000256" key="3">
    <source>
        <dbReference type="ARBA" id="ARBA00023002"/>
    </source>
</evidence>